<dbReference type="AlphaFoldDB" id="A0AAN9AN76"/>
<dbReference type="SMART" id="SM00064">
    <property type="entry name" value="FYVE"/>
    <property type="match status" value="2"/>
</dbReference>
<protein>
    <recommendedName>
        <fullName evidence="7">FYVE-type domain-containing protein</fullName>
    </recommendedName>
</protein>
<dbReference type="InterPro" id="IPR011011">
    <property type="entry name" value="Znf_FYVE_PHD"/>
</dbReference>
<comment type="caution">
    <text evidence="8">The sequence shown here is derived from an EMBL/GenBank/DDBJ whole genome shotgun (WGS) entry which is preliminary data.</text>
</comment>
<keyword evidence="9" id="KW-1185">Reference proteome</keyword>
<feature type="compositionally biased region" description="Basic and acidic residues" evidence="6">
    <location>
        <begin position="1"/>
        <end position="12"/>
    </location>
</feature>
<evidence type="ECO:0000259" key="7">
    <source>
        <dbReference type="PROSITE" id="PS50178"/>
    </source>
</evidence>
<feature type="region of interest" description="Disordered" evidence="6">
    <location>
        <begin position="379"/>
        <end position="408"/>
    </location>
</feature>
<evidence type="ECO:0000256" key="3">
    <source>
        <dbReference type="ARBA" id="ARBA00022833"/>
    </source>
</evidence>
<organism evidence="8 9">
    <name type="scientific">Littorina saxatilis</name>
    <dbReference type="NCBI Taxonomy" id="31220"/>
    <lineage>
        <taxon>Eukaryota</taxon>
        <taxon>Metazoa</taxon>
        <taxon>Spiralia</taxon>
        <taxon>Lophotrochozoa</taxon>
        <taxon>Mollusca</taxon>
        <taxon>Gastropoda</taxon>
        <taxon>Caenogastropoda</taxon>
        <taxon>Littorinimorpha</taxon>
        <taxon>Littorinoidea</taxon>
        <taxon>Littorinidae</taxon>
        <taxon>Littorina</taxon>
    </lineage>
</organism>
<dbReference type="InterPro" id="IPR000306">
    <property type="entry name" value="Znf_FYVE"/>
</dbReference>
<evidence type="ECO:0000256" key="1">
    <source>
        <dbReference type="ARBA" id="ARBA00022723"/>
    </source>
</evidence>
<dbReference type="Proteomes" id="UP001374579">
    <property type="component" value="Unassembled WGS sequence"/>
</dbReference>
<feature type="compositionally biased region" description="Low complexity" evidence="6">
    <location>
        <begin position="380"/>
        <end position="399"/>
    </location>
</feature>
<feature type="domain" description="FYVE-type" evidence="7">
    <location>
        <begin position="234"/>
        <end position="328"/>
    </location>
</feature>
<name>A0AAN9AN76_9CAEN</name>
<feature type="domain" description="FYVE-type" evidence="7">
    <location>
        <begin position="88"/>
        <end position="144"/>
    </location>
</feature>
<evidence type="ECO:0000313" key="9">
    <source>
        <dbReference type="Proteomes" id="UP001374579"/>
    </source>
</evidence>
<dbReference type="Gene3D" id="3.30.40.10">
    <property type="entry name" value="Zinc/RING finger domain, C3HC4 (zinc finger)"/>
    <property type="match status" value="2"/>
</dbReference>
<dbReference type="EMBL" id="JBAMIC010000024">
    <property type="protein sequence ID" value="KAK7089997.1"/>
    <property type="molecule type" value="Genomic_DNA"/>
</dbReference>
<keyword evidence="3" id="KW-0862">Zinc</keyword>
<evidence type="ECO:0000256" key="6">
    <source>
        <dbReference type="SAM" id="MobiDB-lite"/>
    </source>
</evidence>
<keyword evidence="1" id="KW-0479">Metal-binding</keyword>
<sequence>MDRNATEEEARTEGLGWPPSQRTSVNMNGFGNGAAGDMFADQPSMVSYFNRIDTLTSQPENEAEFSKEITKKHWKAAGSSSRCSNRSCRKSFTLLERHHHCKKCGDLFCTGCLKYRRKLNQWAHFDPLQGRPYKVCKTCYEEGTIEDGAMRSLSEEFARLREEGLNQKAAAQKGGIRHRGEGWRKLMNFDQECQRLTEGFKQTVCTSKIYRTLHELKSMVTLPDWQKSSTWLQESTAGMCRNCCQSFQIVRKRHFCKLCGVALCTLCSTLDLLIYIPDSQIQAGSNGKVNAYHAEPRLAIIKIIGCPEKQPEVSLDLRVCTGCREEMITRQVQRHHGEETPSGLGMLAELSALHNKFSVAETNVDTQLRDYQEIVDSLENNSRSSSALTTSHSTTSLNGGTTGGAAPQSNMRTLAKAQEDLNDYLAQHVLLVQRLKRLKQETESQKRLLQNYIRAKCDFYLEHMSTFRRMKKKLAESSPPEVLECIQKIMDRNAIISAHLYLRQLVYETIHLCDKYELQEKSAQLLVSLEQEIERDVTACLQKEKEDVGQHLELMKEMIRTQMKEHKLIRPSRRSVKEHGRAHVQQIMLVRTRDILDQVTLQLRFKSANRNFSNTKQALEQTTKLLSAA</sequence>
<dbReference type="PANTHER" id="PTHR23164">
    <property type="entry name" value="EARLY ENDOSOME ANTIGEN 1"/>
    <property type="match status" value="1"/>
</dbReference>
<evidence type="ECO:0000313" key="8">
    <source>
        <dbReference type="EMBL" id="KAK7089997.1"/>
    </source>
</evidence>
<dbReference type="PANTHER" id="PTHR23164:SF30">
    <property type="entry name" value="EARLY ENDOSOME ANTIGEN 1"/>
    <property type="match status" value="1"/>
</dbReference>
<dbReference type="InterPro" id="IPR017455">
    <property type="entry name" value="Znf_FYVE-rel"/>
</dbReference>
<feature type="coiled-coil region" evidence="5">
    <location>
        <begin position="421"/>
        <end position="455"/>
    </location>
</feature>
<keyword evidence="5" id="KW-0175">Coiled coil</keyword>
<evidence type="ECO:0000256" key="4">
    <source>
        <dbReference type="PROSITE-ProRule" id="PRU00091"/>
    </source>
</evidence>
<keyword evidence="2 4" id="KW-0863">Zinc-finger</keyword>
<feature type="region of interest" description="Disordered" evidence="6">
    <location>
        <begin position="1"/>
        <end position="24"/>
    </location>
</feature>
<dbReference type="InterPro" id="IPR013083">
    <property type="entry name" value="Znf_RING/FYVE/PHD"/>
</dbReference>
<proteinExistence type="predicted"/>
<evidence type="ECO:0000256" key="2">
    <source>
        <dbReference type="ARBA" id="ARBA00022771"/>
    </source>
</evidence>
<dbReference type="Pfam" id="PF01363">
    <property type="entry name" value="FYVE"/>
    <property type="match status" value="2"/>
</dbReference>
<accession>A0AAN9AN76</accession>
<gene>
    <name evidence="8" type="ORF">V1264_009862</name>
</gene>
<reference evidence="8 9" key="1">
    <citation type="submission" date="2024-02" db="EMBL/GenBank/DDBJ databases">
        <title>Chromosome-scale genome assembly of the rough periwinkle Littorina saxatilis.</title>
        <authorList>
            <person name="De Jode A."/>
            <person name="Faria R."/>
            <person name="Formenti G."/>
            <person name="Sims Y."/>
            <person name="Smith T.P."/>
            <person name="Tracey A."/>
            <person name="Wood J.M.D."/>
            <person name="Zagrodzka Z.B."/>
            <person name="Johannesson K."/>
            <person name="Butlin R.K."/>
            <person name="Leder E.H."/>
        </authorList>
    </citation>
    <scope>NUCLEOTIDE SEQUENCE [LARGE SCALE GENOMIC DNA]</scope>
    <source>
        <strain evidence="8">Snail1</strain>
        <tissue evidence="8">Muscle</tissue>
    </source>
</reference>
<dbReference type="SUPFAM" id="SSF57903">
    <property type="entry name" value="FYVE/PHD zinc finger"/>
    <property type="match status" value="2"/>
</dbReference>
<evidence type="ECO:0000256" key="5">
    <source>
        <dbReference type="SAM" id="Coils"/>
    </source>
</evidence>
<dbReference type="GO" id="GO:0008270">
    <property type="term" value="F:zinc ion binding"/>
    <property type="evidence" value="ECO:0007669"/>
    <property type="project" value="UniProtKB-KW"/>
</dbReference>
<dbReference type="PROSITE" id="PS50178">
    <property type="entry name" value="ZF_FYVE"/>
    <property type="match status" value="2"/>
</dbReference>